<evidence type="ECO:0000313" key="2">
    <source>
        <dbReference type="Proteomes" id="UP000231879"/>
    </source>
</evidence>
<comment type="caution">
    <text evidence="1">The sequence shown here is derived from an EMBL/GenBank/DDBJ whole genome shotgun (WGS) entry which is preliminary data.</text>
</comment>
<sequence>MVAPMPIQSEIPSQNENQRMDTVSFPFYDLFQPLKCVFWRLRTEVVKNLGSKKPIENFLFIGRIGKTTET</sequence>
<name>A0ABX4NNW1_9LEPT</name>
<evidence type="ECO:0000313" key="1">
    <source>
        <dbReference type="EMBL" id="PJZ56658.1"/>
    </source>
</evidence>
<dbReference type="Proteomes" id="UP000231879">
    <property type="component" value="Unassembled WGS sequence"/>
</dbReference>
<keyword evidence="2" id="KW-1185">Reference proteome</keyword>
<proteinExistence type="predicted"/>
<reference evidence="1 2" key="1">
    <citation type="submission" date="2017-07" db="EMBL/GenBank/DDBJ databases">
        <title>Leptospira spp. isolated from tropical soils.</title>
        <authorList>
            <person name="Thibeaux R."/>
            <person name="Iraola G."/>
            <person name="Ferres I."/>
            <person name="Bierque E."/>
            <person name="Girault D."/>
            <person name="Soupe-Gilbert M.-E."/>
            <person name="Picardeau M."/>
            <person name="Goarant C."/>
        </authorList>
    </citation>
    <scope>NUCLEOTIDE SEQUENCE [LARGE SCALE GENOMIC DNA]</scope>
    <source>
        <strain evidence="1 2">FH4-C-A1</strain>
    </source>
</reference>
<organism evidence="1 2">
    <name type="scientific">Leptospira barantonii</name>
    <dbReference type="NCBI Taxonomy" id="2023184"/>
    <lineage>
        <taxon>Bacteria</taxon>
        <taxon>Pseudomonadati</taxon>
        <taxon>Spirochaetota</taxon>
        <taxon>Spirochaetia</taxon>
        <taxon>Leptospirales</taxon>
        <taxon>Leptospiraceae</taxon>
        <taxon>Leptospira</taxon>
    </lineage>
</organism>
<gene>
    <name evidence="1" type="ORF">CH367_14505</name>
</gene>
<accession>A0ABX4NNW1</accession>
<dbReference type="EMBL" id="NPDS01000006">
    <property type="protein sequence ID" value="PJZ56658.1"/>
    <property type="molecule type" value="Genomic_DNA"/>
</dbReference>
<protein>
    <submittedName>
        <fullName evidence="1">Uncharacterized protein</fullName>
    </submittedName>
</protein>